<organism evidence="1 2">
    <name type="scientific">Candidatus Dechloromonas phosphorivorans</name>
    <dbReference type="NCBI Taxonomy" id="2899244"/>
    <lineage>
        <taxon>Bacteria</taxon>
        <taxon>Pseudomonadati</taxon>
        <taxon>Pseudomonadota</taxon>
        <taxon>Betaproteobacteria</taxon>
        <taxon>Rhodocyclales</taxon>
        <taxon>Azonexaceae</taxon>
        <taxon>Dechloromonas</taxon>
    </lineage>
</organism>
<evidence type="ECO:0000313" key="1">
    <source>
        <dbReference type="EMBL" id="MBK7416405.1"/>
    </source>
</evidence>
<evidence type="ECO:0000313" key="2">
    <source>
        <dbReference type="Proteomes" id="UP000739411"/>
    </source>
</evidence>
<dbReference type="InterPro" id="IPR045397">
    <property type="entry name" value="TumE-like"/>
</dbReference>
<sequence length="95" mass="10811">MKAQQLLNERVPQGDDAFAELRIYRVPSLVPGSLLLLKYSLALIAHGVCVLRYDNEAGKGDHRHLGDIETQYDFTTPSALIADFWRDVDRLKEQK</sequence>
<reference evidence="1 2" key="1">
    <citation type="submission" date="2020-10" db="EMBL/GenBank/DDBJ databases">
        <title>Connecting structure to function with the recovery of over 1000 high-quality activated sludge metagenome-assembled genomes encoding full-length rRNA genes using long-read sequencing.</title>
        <authorList>
            <person name="Singleton C.M."/>
            <person name="Petriglieri F."/>
            <person name="Kristensen J.M."/>
            <person name="Kirkegaard R.H."/>
            <person name="Michaelsen T.Y."/>
            <person name="Andersen M.H."/>
            <person name="Karst S.M."/>
            <person name="Dueholm M.S."/>
            <person name="Nielsen P.H."/>
            <person name="Albertsen M."/>
        </authorList>
    </citation>
    <scope>NUCLEOTIDE SEQUENCE [LARGE SCALE GENOMIC DNA]</scope>
    <source>
        <strain evidence="1">EsbW_18-Q3-R4-48_BATAC.463</strain>
    </source>
</reference>
<comment type="caution">
    <text evidence="1">The sequence shown here is derived from an EMBL/GenBank/DDBJ whole genome shotgun (WGS) entry which is preliminary data.</text>
</comment>
<dbReference type="AlphaFoldDB" id="A0A935N280"/>
<proteinExistence type="predicted"/>
<name>A0A935N280_9RHOO</name>
<dbReference type="Proteomes" id="UP000739411">
    <property type="component" value="Unassembled WGS sequence"/>
</dbReference>
<gene>
    <name evidence="1" type="ORF">IPJ38_16210</name>
</gene>
<dbReference type="Pfam" id="PF20126">
    <property type="entry name" value="TumE"/>
    <property type="match status" value="1"/>
</dbReference>
<accession>A0A935N280</accession>
<dbReference type="EMBL" id="JADJMS010000045">
    <property type="protein sequence ID" value="MBK7416405.1"/>
    <property type="molecule type" value="Genomic_DNA"/>
</dbReference>
<protein>
    <submittedName>
        <fullName evidence="1">Uncharacterized protein</fullName>
    </submittedName>
</protein>